<keyword evidence="2" id="KW-1185">Reference proteome</keyword>
<organism evidence="1 2">
    <name type="scientific">Portunus trituberculatus</name>
    <name type="common">Swimming crab</name>
    <name type="synonym">Neptunus trituberculatus</name>
    <dbReference type="NCBI Taxonomy" id="210409"/>
    <lineage>
        <taxon>Eukaryota</taxon>
        <taxon>Metazoa</taxon>
        <taxon>Ecdysozoa</taxon>
        <taxon>Arthropoda</taxon>
        <taxon>Crustacea</taxon>
        <taxon>Multicrustacea</taxon>
        <taxon>Malacostraca</taxon>
        <taxon>Eumalacostraca</taxon>
        <taxon>Eucarida</taxon>
        <taxon>Decapoda</taxon>
        <taxon>Pleocyemata</taxon>
        <taxon>Brachyura</taxon>
        <taxon>Eubrachyura</taxon>
        <taxon>Portunoidea</taxon>
        <taxon>Portunidae</taxon>
        <taxon>Portuninae</taxon>
        <taxon>Portunus</taxon>
    </lineage>
</organism>
<dbReference type="EMBL" id="VSRR010007557">
    <property type="protein sequence ID" value="MPC47111.1"/>
    <property type="molecule type" value="Genomic_DNA"/>
</dbReference>
<comment type="caution">
    <text evidence="1">The sequence shown here is derived from an EMBL/GenBank/DDBJ whole genome shotgun (WGS) entry which is preliminary data.</text>
</comment>
<evidence type="ECO:0000313" key="2">
    <source>
        <dbReference type="Proteomes" id="UP000324222"/>
    </source>
</evidence>
<proteinExistence type="predicted"/>
<sequence>MRVKDVGGSADGRPSSLCLAPYHVSTTLSPPSLMHAPALSWNDVSYKQLALAYFKAENVL</sequence>
<reference evidence="1 2" key="1">
    <citation type="submission" date="2019-05" db="EMBL/GenBank/DDBJ databases">
        <title>Another draft genome of Portunus trituberculatus and its Hox gene families provides insights of decapod evolution.</title>
        <authorList>
            <person name="Jeong J.-H."/>
            <person name="Song I."/>
            <person name="Kim S."/>
            <person name="Choi T."/>
            <person name="Kim D."/>
            <person name="Ryu S."/>
            <person name="Kim W."/>
        </authorList>
    </citation>
    <scope>NUCLEOTIDE SEQUENCE [LARGE SCALE GENOMIC DNA]</scope>
    <source>
        <tissue evidence="1">Muscle</tissue>
    </source>
</reference>
<name>A0A5B7FIH1_PORTR</name>
<dbReference type="Proteomes" id="UP000324222">
    <property type="component" value="Unassembled WGS sequence"/>
</dbReference>
<protein>
    <submittedName>
        <fullName evidence="1">Uncharacterized protein</fullName>
    </submittedName>
</protein>
<gene>
    <name evidence="1" type="ORF">E2C01_040846</name>
</gene>
<dbReference type="AlphaFoldDB" id="A0A5B7FIH1"/>
<evidence type="ECO:0000313" key="1">
    <source>
        <dbReference type="EMBL" id="MPC47111.1"/>
    </source>
</evidence>
<accession>A0A5B7FIH1</accession>